<keyword evidence="1" id="KW-0732">Signal</keyword>
<dbReference type="InterPro" id="IPR036047">
    <property type="entry name" value="F-box-like_dom_sf"/>
</dbReference>
<organism evidence="2 3">
    <name type="scientific">Mycena sanguinolenta</name>
    <dbReference type="NCBI Taxonomy" id="230812"/>
    <lineage>
        <taxon>Eukaryota</taxon>
        <taxon>Fungi</taxon>
        <taxon>Dikarya</taxon>
        <taxon>Basidiomycota</taxon>
        <taxon>Agaricomycotina</taxon>
        <taxon>Agaricomycetes</taxon>
        <taxon>Agaricomycetidae</taxon>
        <taxon>Agaricales</taxon>
        <taxon>Marasmiineae</taxon>
        <taxon>Mycenaceae</taxon>
        <taxon>Mycena</taxon>
    </lineage>
</organism>
<sequence length="439" mass="49347">MTLLLSNLAPDVIFSVLVFCDISSVIAASQTCRYLHDLAFDKSVWLGLLDNLRHRSILDRTIELGTLSVAEMVKIVRRLITGPKTWSPLNIWVPSAEVFREITVHLRSEPGLGSSLTYKAQLLPSGHYVLFAAGSILECWNVAEDRLVWKYTSAIDSKSELVWVVDFAAQETDIESVIIMVCARTFPNQKAWVEIVNLNLRTGTRDVLLLARAPDFALSVPFLQPVILGALATVKMYIDTYMIIDWTAHLYMILRAPSDNTSQIALIPQHILLMTRSPSLTGQQIHLISIDALHALWTPTSSVDGPLKFSLISAEDIPKLSTFEHTDDGHSVHKMYVHDSPLQDGEYRVWIRGGTGYATEPTLSSYRLSIPTHGHPQWYQRNRLAVSGASDHAISYCGHALSSTLIREFSRQTEFFDLTQYSGALIRFTRSTIVIRYYK</sequence>
<gene>
    <name evidence="2" type="ORF">MSAN_01537500</name>
</gene>
<proteinExistence type="predicted"/>
<dbReference type="Proteomes" id="UP000623467">
    <property type="component" value="Unassembled WGS sequence"/>
</dbReference>
<evidence type="ECO:0000256" key="1">
    <source>
        <dbReference type="SAM" id="SignalP"/>
    </source>
</evidence>
<dbReference type="EMBL" id="JACAZH010000012">
    <property type="protein sequence ID" value="KAF7353479.1"/>
    <property type="molecule type" value="Genomic_DNA"/>
</dbReference>
<feature type="chain" id="PRO_5034678658" description="F-box domain-containing protein" evidence="1">
    <location>
        <begin position="28"/>
        <end position="439"/>
    </location>
</feature>
<evidence type="ECO:0000313" key="3">
    <source>
        <dbReference type="Proteomes" id="UP000623467"/>
    </source>
</evidence>
<dbReference type="OrthoDB" id="3202382at2759"/>
<comment type="caution">
    <text evidence="2">The sequence shown here is derived from an EMBL/GenBank/DDBJ whole genome shotgun (WGS) entry which is preliminary data.</text>
</comment>
<reference evidence="2" key="1">
    <citation type="submission" date="2020-05" db="EMBL/GenBank/DDBJ databases">
        <title>Mycena genomes resolve the evolution of fungal bioluminescence.</title>
        <authorList>
            <person name="Tsai I.J."/>
        </authorList>
    </citation>
    <scope>NUCLEOTIDE SEQUENCE</scope>
    <source>
        <strain evidence="2">160909Yilan</strain>
    </source>
</reference>
<name>A0A8H6Y7X3_9AGAR</name>
<protein>
    <recommendedName>
        <fullName evidence="4">F-box domain-containing protein</fullName>
    </recommendedName>
</protein>
<dbReference type="CDD" id="cd09917">
    <property type="entry name" value="F-box_SF"/>
    <property type="match status" value="1"/>
</dbReference>
<dbReference type="SUPFAM" id="SSF81383">
    <property type="entry name" value="F-box domain"/>
    <property type="match status" value="1"/>
</dbReference>
<dbReference type="AlphaFoldDB" id="A0A8H6Y7X3"/>
<dbReference type="Gene3D" id="1.20.1280.50">
    <property type="match status" value="1"/>
</dbReference>
<feature type="signal peptide" evidence="1">
    <location>
        <begin position="1"/>
        <end position="27"/>
    </location>
</feature>
<accession>A0A8H6Y7X3</accession>
<evidence type="ECO:0008006" key="4">
    <source>
        <dbReference type="Google" id="ProtNLM"/>
    </source>
</evidence>
<keyword evidence="3" id="KW-1185">Reference proteome</keyword>
<evidence type="ECO:0000313" key="2">
    <source>
        <dbReference type="EMBL" id="KAF7353479.1"/>
    </source>
</evidence>